<evidence type="ECO:0000313" key="2">
    <source>
        <dbReference type="EMBL" id="KAK3292460.1"/>
    </source>
</evidence>
<dbReference type="GeneID" id="87836646"/>
<accession>A0AAE0LPG3</accession>
<feature type="region of interest" description="Disordered" evidence="1">
    <location>
        <begin position="398"/>
        <end position="423"/>
    </location>
</feature>
<comment type="caution">
    <text evidence="2">The sequence shown here is derived from an EMBL/GenBank/DDBJ whole genome shotgun (WGS) entry which is preliminary data.</text>
</comment>
<dbReference type="AlphaFoldDB" id="A0AAE0LPG3"/>
<protein>
    <submittedName>
        <fullName evidence="2">Uncharacterized protein</fullName>
    </submittedName>
</protein>
<feature type="region of interest" description="Disordered" evidence="1">
    <location>
        <begin position="1"/>
        <end position="33"/>
    </location>
</feature>
<gene>
    <name evidence="2" type="ORF">B0H64DRAFT_228976</name>
</gene>
<evidence type="ECO:0000256" key="1">
    <source>
        <dbReference type="SAM" id="MobiDB-lite"/>
    </source>
</evidence>
<feature type="compositionally biased region" description="Polar residues" evidence="1">
    <location>
        <begin position="413"/>
        <end position="423"/>
    </location>
</feature>
<organism evidence="2 3">
    <name type="scientific">Chaetomium fimeti</name>
    <dbReference type="NCBI Taxonomy" id="1854472"/>
    <lineage>
        <taxon>Eukaryota</taxon>
        <taxon>Fungi</taxon>
        <taxon>Dikarya</taxon>
        <taxon>Ascomycota</taxon>
        <taxon>Pezizomycotina</taxon>
        <taxon>Sordariomycetes</taxon>
        <taxon>Sordariomycetidae</taxon>
        <taxon>Sordariales</taxon>
        <taxon>Chaetomiaceae</taxon>
        <taxon>Chaetomium</taxon>
    </lineage>
</organism>
<keyword evidence="3" id="KW-1185">Reference proteome</keyword>
<reference evidence="2" key="1">
    <citation type="journal article" date="2023" name="Mol. Phylogenet. Evol.">
        <title>Genome-scale phylogeny and comparative genomics of the fungal order Sordariales.</title>
        <authorList>
            <person name="Hensen N."/>
            <person name="Bonometti L."/>
            <person name="Westerberg I."/>
            <person name="Brannstrom I.O."/>
            <person name="Guillou S."/>
            <person name="Cros-Aarteil S."/>
            <person name="Calhoun S."/>
            <person name="Haridas S."/>
            <person name="Kuo A."/>
            <person name="Mondo S."/>
            <person name="Pangilinan J."/>
            <person name="Riley R."/>
            <person name="LaButti K."/>
            <person name="Andreopoulos B."/>
            <person name="Lipzen A."/>
            <person name="Chen C."/>
            <person name="Yan M."/>
            <person name="Daum C."/>
            <person name="Ng V."/>
            <person name="Clum A."/>
            <person name="Steindorff A."/>
            <person name="Ohm R.A."/>
            <person name="Martin F."/>
            <person name="Silar P."/>
            <person name="Natvig D.O."/>
            <person name="Lalanne C."/>
            <person name="Gautier V."/>
            <person name="Ament-Velasquez S.L."/>
            <person name="Kruys A."/>
            <person name="Hutchinson M.I."/>
            <person name="Powell A.J."/>
            <person name="Barry K."/>
            <person name="Miller A.N."/>
            <person name="Grigoriev I.V."/>
            <person name="Debuchy R."/>
            <person name="Gladieux P."/>
            <person name="Hiltunen Thoren M."/>
            <person name="Johannesson H."/>
        </authorList>
    </citation>
    <scope>NUCLEOTIDE SEQUENCE</scope>
    <source>
        <strain evidence="2">CBS 168.71</strain>
    </source>
</reference>
<reference evidence="2" key="2">
    <citation type="submission" date="2023-06" db="EMBL/GenBank/DDBJ databases">
        <authorList>
            <consortium name="Lawrence Berkeley National Laboratory"/>
            <person name="Haridas S."/>
            <person name="Hensen N."/>
            <person name="Bonometti L."/>
            <person name="Westerberg I."/>
            <person name="Brannstrom I.O."/>
            <person name="Guillou S."/>
            <person name="Cros-Aarteil S."/>
            <person name="Calhoun S."/>
            <person name="Kuo A."/>
            <person name="Mondo S."/>
            <person name="Pangilinan J."/>
            <person name="Riley R."/>
            <person name="Labutti K."/>
            <person name="Andreopoulos B."/>
            <person name="Lipzen A."/>
            <person name="Chen C."/>
            <person name="Yanf M."/>
            <person name="Daum C."/>
            <person name="Ng V."/>
            <person name="Clum A."/>
            <person name="Steindorff A."/>
            <person name="Ohm R."/>
            <person name="Martin F."/>
            <person name="Silar P."/>
            <person name="Natvig D."/>
            <person name="Lalanne C."/>
            <person name="Gautier V."/>
            <person name="Ament-Velasquez S.L."/>
            <person name="Kruys A."/>
            <person name="Hutchinson M.I."/>
            <person name="Powell A.J."/>
            <person name="Barry K."/>
            <person name="Miller A.N."/>
            <person name="Grigoriev I.V."/>
            <person name="Debuchy R."/>
            <person name="Gladieux P."/>
            <person name="Thoren M.H."/>
            <person name="Johannesson H."/>
        </authorList>
    </citation>
    <scope>NUCLEOTIDE SEQUENCE</scope>
    <source>
        <strain evidence="2">CBS 168.71</strain>
    </source>
</reference>
<dbReference type="RefSeq" id="XP_062655974.1">
    <property type="nucleotide sequence ID" value="XM_062799698.1"/>
</dbReference>
<sequence>MSRTPSPSRGPTLLQILQRPNPKIEDGNWDGSWDDSSYRNSTDVFDEVEFDSDHPSVKPWADFTFEAIYLAYGHLLEQRMAALKPGYQPVPPPSPGQGLTIIATEHDVDLLGQAWSVNIVRSPIAAAAIQLRPQLDIQGPSETPKTTLGHKKVTWVKLSTESEASVDFTPDWTILDLKAKVRYREDDTEQSEKQLTFAVGDSKLKQEWKSHWLALPDGDLDVAMDLPFGSTVSKVSSVENERLLPLRQVATYCRFAQTRYAFIITQTELVALRIRRLPRQPSQTALYAGIEYVSVPWDATTGLTVNLAIWALGCMGMNDAHREMESSFPKAHAALPSMARLTRWKHDAKNQVYENAISKRRIPEVEWKKLDTRFVHLDEKSGSSFTGDFVPALQRTLVPPPTSTPGRIDDIQGNLNMGGSESS</sequence>
<proteinExistence type="predicted"/>
<evidence type="ECO:0000313" key="3">
    <source>
        <dbReference type="Proteomes" id="UP001278766"/>
    </source>
</evidence>
<dbReference type="EMBL" id="JAUEPN010000007">
    <property type="protein sequence ID" value="KAK3292460.1"/>
    <property type="molecule type" value="Genomic_DNA"/>
</dbReference>
<dbReference type="Proteomes" id="UP001278766">
    <property type="component" value="Unassembled WGS sequence"/>
</dbReference>
<name>A0AAE0LPG3_9PEZI</name>